<organism evidence="2 3">
    <name type="scientific">Dentiscutata erythropus</name>
    <dbReference type="NCBI Taxonomy" id="1348616"/>
    <lineage>
        <taxon>Eukaryota</taxon>
        <taxon>Fungi</taxon>
        <taxon>Fungi incertae sedis</taxon>
        <taxon>Mucoromycota</taxon>
        <taxon>Glomeromycotina</taxon>
        <taxon>Glomeromycetes</taxon>
        <taxon>Diversisporales</taxon>
        <taxon>Gigasporaceae</taxon>
        <taxon>Dentiscutata</taxon>
    </lineage>
</organism>
<dbReference type="EMBL" id="CAJVPY010005995">
    <property type="protein sequence ID" value="CAG8654485.1"/>
    <property type="molecule type" value="Genomic_DNA"/>
</dbReference>
<protein>
    <submittedName>
        <fullName evidence="2">28004_t:CDS:1</fullName>
    </submittedName>
</protein>
<gene>
    <name evidence="2" type="ORF">DERYTH_LOCUS10364</name>
</gene>
<sequence>MGTKFEESKEVDKLKHIGGNWWNFSSSSNNLSNKNSGTTEESNWQTFSVL</sequence>
<dbReference type="Proteomes" id="UP000789405">
    <property type="component" value="Unassembled WGS sequence"/>
</dbReference>
<feature type="region of interest" description="Disordered" evidence="1">
    <location>
        <begin position="26"/>
        <end position="50"/>
    </location>
</feature>
<reference evidence="2" key="1">
    <citation type="submission" date="2021-06" db="EMBL/GenBank/DDBJ databases">
        <authorList>
            <person name="Kallberg Y."/>
            <person name="Tangrot J."/>
            <person name="Rosling A."/>
        </authorList>
    </citation>
    <scope>NUCLEOTIDE SEQUENCE</scope>
    <source>
        <strain evidence="2">MA453B</strain>
    </source>
</reference>
<dbReference type="AlphaFoldDB" id="A0A9N9E0Y1"/>
<accession>A0A9N9E0Y1</accession>
<feature type="compositionally biased region" description="Polar residues" evidence="1">
    <location>
        <begin position="37"/>
        <end position="50"/>
    </location>
</feature>
<evidence type="ECO:0000256" key="1">
    <source>
        <dbReference type="SAM" id="MobiDB-lite"/>
    </source>
</evidence>
<keyword evidence="3" id="KW-1185">Reference proteome</keyword>
<name>A0A9N9E0Y1_9GLOM</name>
<evidence type="ECO:0000313" key="3">
    <source>
        <dbReference type="Proteomes" id="UP000789405"/>
    </source>
</evidence>
<proteinExistence type="predicted"/>
<feature type="compositionally biased region" description="Low complexity" evidence="1">
    <location>
        <begin position="26"/>
        <end position="36"/>
    </location>
</feature>
<comment type="caution">
    <text evidence="2">The sequence shown here is derived from an EMBL/GenBank/DDBJ whole genome shotgun (WGS) entry which is preliminary data.</text>
</comment>
<evidence type="ECO:0000313" key="2">
    <source>
        <dbReference type="EMBL" id="CAG8654485.1"/>
    </source>
</evidence>